<keyword evidence="7 8" id="KW-0472">Membrane</keyword>
<evidence type="ECO:0000256" key="4">
    <source>
        <dbReference type="ARBA" id="ARBA00022692"/>
    </source>
</evidence>
<keyword evidence="5" id="KW-0029">Amino-acid transport</keyword>
<dbReference type="PANTHER" id="PTHR22950:SF692">
    <property type="entry name" value="TRANSMEMBRANE AMINO ACID TRANSPORTER FAMILY PROTEIN"/>
    <property type="match status" value="1"/>
</dbReference>
<evidence type="ECO:0000259" key="9">
    <source>
        <dbReference type="Pfam" id="PF01490"/>
    </source>
</evidence>
<dbReference type="STRING" id="4909.A0A2U9RAR1"/>
<feature type="transmembrane region" description="Helical" evidence="8">
    <location>
        <begin position="155"/>
        <end position="174"/>
    </location>
</feature>
<keyword evidence="3" id="KW-0813">Transport</keyword>
<feature type="transmembrane region" description="Helical" evidence="8">
    <location>
        <begin position="376"/>
        <end position="394"/>
    </location>
</feature>
<keyword evidence="11" id="KW-1185">Reference proteome</keyword>
<dbReference type="AlphaFoldDB" id="A0A2U9RAR1"/>
<accession>A0A2U9RAR1</accession>
<gene>
    <name evidence="10" type="ORF">C5L36_0E05580</name>
</gene>
<keyword evidence="4 8" id="KW-0812">Transmembrane</keyword>
<reference evidence="10 11" key="1">
    <citation type="submission" date="2018-06" db="EMBL/GenBank/DDBJ databases">
        <title>Population genomics shows no distinction between pathogenic Candida krusei and environmental Pichia kudriavzevii: One species, four names.</title>
        <authorList>
            <person name="Douglass A.P."/>
            <person name="Offei B."/>
            <person name="Braun-Galleani S."/>
            <person name="Coughlan A.Y."/>
            <person name="Martos A."/>
            <person name="Ortiz-Merino R.A."/>
            <person name="Byrne K.P."/>
            <person name="Wolfe K.H."/>
        </authorList>
    </citation>
    <scope>NUCLEOTIDE SEQUENCE [LARGE SCALE GENOMIC DNA]</scope>
    <source>
        <strain evidence="10 11">CBS573</strain>
    </source>
</reference>
<keyword evidence="6 8" id="KW-1133">Transmembrane helix</keyword>
<feature type="domain" description="Amino acid transporter transmembrane" evidence="9">
    <location>
        <begin position="87"/>
        <end position="460"/>
    </location>
</feature>
<comment type="similarity">
    <text evidence="2">Belongs to the amino acid/polyamine transporter 2 family.</text>
</comment>
<dbReference type="PANTHER" id="PTHR22950">
    <property type="entry name" value="AMINO ACID TRANSPORTER"/>
    <property type="match status" value="1"/>
</dbReference>
<dbReference type="OrthoDB" id="655540at2759"/>
<feature type="transmembrane region" description="Helical" evidence="8">
    <location>
        <begin position="194"/>
        <end position="213"/>
    </location>
</feature>
<evidence type="ECO:0000256" key="5">
    <source>
        <dbReference type="ARBA" id="ARBA00022970"/>
    </source>
</evidence>
<feature type="transmembrane region" description="Helical" evidence="8">
    <location>
        <begin position="94"/>
        <end position="115"/>
    </location>
</feature>
<dbReference type="RefSeq" id="XP_029323979.1">
    <property type="nucleotide sequence ID" value="XM_029468119.1"/>
</dbReference>
<dbReference type="GO" id="GO:0015179">
    <property type="term" value="F:L-amino acid transmembrane transporter activity"/>
    <property type="evidence" value="ECO:0007669"/>
    <property type="project" value="TreeGrafter"/>
</dbReference>
<dbReference type="EMBL" id="CP028777">
    <property type="protein sequence ID" value="AWU78503.1"/>
    <property type="molecule type" value="Genomic_DNA"/>
</dbReference>
<feature type="transmembrane region" description="Helical" evidence="8">
    <location>
        <begin position="440"/>
        <end position="463"/>
    </location>
</feature>
<organism evidence="10 11">
    <name type="scientific">Pichia kudriavzevii</name>
    <name type="common">Yeast</name>
    <name type="synonym">Issatchenkia orientalis</name>
    <dbReference type="NCBI Taxonomy" id="4909"/>
    <lineage>
        <taxon>Eukaryota</taxon>
        <taxon>Fungi</taxon>
        <taxon>Dikarya</taxon>
        <taxon>Ascomycota</taxon>
        <taxon>Saccharomycotina</taxon>
        <taxon>Pichiomycetes</taxon>
        <taxon>Pichiales</taxon>
        <taxon>Pichiaceae</taxon>
        <taxon>Pichia</taxon>
    </lineage>
</organism>
<evidence type="ECO:0000256" key="2">
    <source>
        <dbReference type="ARBA" id="ARBA00008066"/>
    </source>
</evidence>
<evidence type="ECO:0000256" key="8">
    <source>
        <dbReference type="SAM" id="Phobius"/>
    </source>
</evidence>
<evidence type="ECO:0000256" key="6">
    <source>
        <dbReference type="ARBA" id="ARBA00022989"/>
    </source>
</evidence>
<dbReference type="KEGG" id="pkz:C5L36_0E05580"/>
<dbReference type="Proteomes" id="UP000249293">
    <property type="component" value="Chromosome 5"/>
</dbReference>
<dbReference type="InterPro" id="IPR013057">
    <property type="entry name" value="AA_transpt_TM"/>
</dbReference>
<feature type="transmembrane region" description="Helical" evidence="8">
    <location>
        <begin position="302"/>
        <end position="325"/>
    </location>
</feature>
<evidence type="ECO:0000256" key="1">
    <source>
        <dbReference type="ARBA" id="ARBA00004141"/>
    </source>
</evidence>
<feature type="transmembrane region" description="Helical" evidence="8">
    <location>
        <begin position="121"/>
        <end position="143"/>
    </location>
</feature>
<sequence>MRQGGVDIPRRRSAAESLNNFSSSVARSVNYLSQSFDANHANIHVHLPEPEYGSEVSPLIETNSNAIYEGPELTPVASYETAILLLKSSPIQTVFNSINVLIGLGIFSIPLAFHYSGWICGFLILTFSAFSTNRTAVILGDIMSRHSQLRSYQDIGVYCYGSIVGFMIVIIFAFDLYGAGISMVLLFSDSLNALMGWDKTVLKSVCCFILMVLNFMPLRILSFLSLMGILCTSSTCLIIILSGFVRSEHPGSLLDYMPTNVWPVSTTGLLFSLGLFMAPWGGHATFPEIYIDQEEPEKYGKCMSVSFGFSYAVDLLTGIVGFLMFGSTVQGEVTNNILMGDYPKLLQHSLVLLMGLLPISKLPLMSRPILTILDQYFPAILGRMILSGLYLGAACVFQDFSSVVALLGAGVCFTVCIVLPSSFAISEGGGKQGDSSRGSFYLWWGLIVVGGAGAILGTLGVLLRG</sequence>
<feature type="transmembrane region" description="Helical" evidence="8">
    <location>
        <begin position="220"/>
        <end position="241"/>
    </location>
</feature>
<evidence type="ECO:0000313" key="10">
    <source>
        <dbReference type="EMBL" id="AWU78503.1"/>
    </source>
</evidence>
<comment type="subcellular location">
    <subcellularLocation>
        <location evidence="1">Membrane</location>
        <topology evidence="1">Multi-pass membrane protein</topology>
    </subcellularLocation>
</comment>
<evidence type="ECO:0000256" key="7">
    <source>
        <dbReference type="ARBA" id="ARBA00023136"/>
    </source>
</evidence>
<dbReference type="GO" id="GO:0005774">
    <property type="term" value="C:vacuolar membrane"/>
    <property type="evidence" value="ECO:0007669"/>
    <property type="project" value="TreeGrafter"/>
</dbReference>
<feature type="transmembrane region" description="Helical" evidence="8">
    <location>
        <begin position="261"/>
        <end position="281"/>
    </location>
</feature>
<evidence type="ECO:0000313" key="11">
    <source>
        <dbReference type="Proteomes" id="UP000249293"/>
    </source>
</evidence>
<evidence type="ECO:0000256" key="3">
    <source>
        <dbReference type="ARBA" id="ARBA00022448"/>
    </source>
</evidence>
<proteinExistence type="inferred from homology"/>
<protein>
    <recommendedName>
        <fullName evidence="9">Amino acid transporter transmembrane domain-containing protein</fullName>
    </recommendedName>
</protein>
<feature type="transmembrane region" description="Helical" evidence="8">
    <location>
        <begin position="400"/>
        <end position="419"/>
    </location>
</feature>
<dbReference type="Pfam" id="PF01490">
    <property type="entry name" value="Aa_trans"/>
    <property type="match status" value="1"/>
</dbReference>
<name>A0A2U9RAR1_PICKU</name>
<dbReference type="VEuPathDB" id="FungiDB:C5L36_0E05580"/>
<dbReference type="GeneID" id="40386362"/>